<keyword evidence="2" id="KW-1185">Reference proteome</keyword>
<evidence type="ECO:0000313" key="1">
    <source>
        <dbReference type="EMBL" id="EPB82591.1"/>
    </source>
</evidence>
<reference evidence="2" key="1">
    <citation type="submission" date="2013-05" db="EMBL/GenBank/DDBJ databases">
        <title>The Genome sequence of Mucor circinelloides f. circinelloides 1006PhL.</title>
        <authorList>
            <consortium name="The Broad Institute Genomics Platform"/>
            <person name="Cuomo C."/>
            <person name="Earl A."/>
            <person name="Findley K."/>
            <person name="Lee S.C."/>
            <person name="Walker B."/>
            <person name="Young S."/>
            <person name="Zeng Q."/>
            <person name="Gargeya S."/>
            <person name="Fitzgerald M."/>
            <person name="Haas B."/>
            <person name="Abouelleil A."/>
            <person name="Allen A.W."/>
            <person name="Alvarado L."/>
            <person name="Arachchi H.M."/>
            <person name="Berlin A.M."/>
            <person name="Chapman S.B."/>
            <person name="Gainer-Dewar J."/>
            <person name="Goldberg J."/>
            <person name="Griggs A."/>
            <person name="Gujja S."/>
            <person name="Hansen M."/>
            <person name="Howarth C."/>
            <person name="Imamovic A."/>
            <person name="Ireland A."/>
            <person name="Larimer J."/>
            <person name="McCowan C."/>
            <person name="Murphy C."/>
            <person name="Pearson M."/>
            <person name="Poon T.W."/>
            <person name="Priest M."/>
            <person name="Roberts A."/>
            <person name="Saif S."/>
            <person name="Shea T."/>
            <person name="Sisk P."/>
            <person name="Sykes S."/>
            <person name="Wortman J."/>
            <person name="Nusbaum C."/>
            <person name="Birren B."/>
        </authorList>
    </citation>
    <scope>NUCLEOTIDE SEQUENCE [LARGE SCALE GENOMIC DNA]</scope>
    <source>
        <strain evidence="2">1006PhL</strain>
    </source>
</reference>
<proteinExistence type="predicted"/>
<gene>
    <name evidence="1" type="ORF">HMPREF1544_10675</name>
</gene>
<sequence length="112" mass="11615">MLCSNVDSVLKSKPASLLIEANVEKQAEASAKSCLTTSITDQIGASSGAIASSPSPSSAAAAAAVVVVVASPLPSSSTVNRRRKIMLKDFKGLSHYKQAALLVDSWYVEAYT</sequence>
<dbReference type="Proteomes" id="UP000014254">
    <property type="component" value="Unassembled WGS sequence"/>
</dbReference>
<evidence type="ECO:0000313" key="2">
    <source>
        <dbReference type="Proteomes" id="UP000014254"/>
    </source>
</evidence>
<dbReference type="VEuPathDB" id="FungiDB:HMPREF1544_10675"/>
<accession>S2IXW8</accession>
<organism evidence="1 2">
    <name type="scientific">Mucor circinelloides f. circinelloides (strain 1006PhL)</name>
    <name type="common">Mucormycosis agent</name>
    <name type="synonym">Calyptromyces circinelloides</name>
    <dbReference type="NCBI Taxonomy" id="1220926"/>
    <lineage>
        <taxon>Eukaryota</taxon>
        <taxon>Fungi</taxon>
        <taxon>Fungi incertae sedis</taxon>
        <taxon>Mucoromycota</taxon>
        <taxon>Mucoromycotina</taxon>
        <taxon>Mucoromycetes</taxon>
        <taxon>Mucorales</taxon>
        <taxon>Mucorineae</taxon>
        <taxon>Mucoraceae</taxon>
        <taxon>Mucor</taxon>
    </lineage>
</organism>
<name>S2IXW8_MUCC1</name>
<dbReference type="InParanoid" id="S2IXW8"/>
<protein>
    <submittedName>
        <fullName evidence="1">Uncharacterized protein</fullName>
    </submittedName>
</protein>
<dbReference type="AlphaFoldDB" id="S2IXW8"/>
<dbReference type="EMBL" id="KE124107">
    <property type="protein sequence ID" value="EPB82591.1"/>
    <property type="molecule type" value="Genomic_DNA"/>
</dbReference>